<feature type="signal peptide" evidence="1">
    <location>
        <begin position="1"/>
        <end position="22"/>
    </location>
</feature>
<keyword evidence="4" id="KW-1185">Reference proteome</keyword>
<evidence type="ECO:0000313" key="4">
    <source>
        <dbReference type="Proteomes" id="UP000184513"/>
    </source>
</evidence>
<keyword evidence="1" id="KW-0732">Signal</keyword>
<dbReference type="STRING" id="388280.SAMN04488057_11769"/>
<dbReference type="OrthoDB" id="1430606at2"/>
<evidence type="ECO:0000313" key="3">
    <source>
        <dbReference type="EMBL" id="SHN29577.1"/>
    </source>
</evidence>
<reference evidence="3 4" key="1">
    <citation type="submission" date="2016-11" db="EMBL/GenBank/DDBJ databases">
        <authorList>
            <person name="Jaros S."/>
            <person name="Januszkiewicz K."/>
            <person name="Wedrychowicz H."/>
        </authorList>
    </citation>
    <scope>NUCLEOTIDE SEQUENCE [LARGE SCALE GENOMIC DNA]</scope>
    <source>
        <strain evidence="3 4">CGMCC 1.6102</strain>
    </source>
</reference>
<protein>
    <recommendedName>
        <fullName evidence="2">3-keto-alpha-glucoside-1,2-lyase/3-keto-2-hydroxy-glucal hydratase domain-containing protein</fullName>
    </recommendedName>
</protein>
<proteinExistence type="predicted"/>
<dbReference type="Pfam" id="PF06439">
    <property type="entry name" value="3keto-disac_hyd"/>
    <property type="match status" value="1"/>
</dbReference>
<dbReference type="RefSeq" id="WP_073097314.1">
    <property type="nucleotide sequence ID" value="NZ_FRCY01000017.1"/>
</dbReference>
<accession>A0A1M7QFE0</accession>
<feature type="chain" id="PRO_5013291739" description="3-keto-alpha-glucoside-1,2-lyase/3-keto-2-hydroxy-glucal hydratase domain-containing protein" evidence="1">
    <location>
        <begin position="23"/>
        <end position="200"/>
    </location>
</feature>
<gene>
    <name evidence="3" type="ORF">SAMN04488057_11769</name>
</gene>
<name>A0A1M7QFE0_9BACT</name>
<evidence type="ECO:0000259" key="2">
    <source>
        <dbReference type="Pfam" id="PF06439"/>
    </source>
</evidence>
<organism evidence="3 4">
    <name type="scientific">Cyclobacterium lianum</name>
    <dbReference type="NCBI Taxonomy" id="388280"/>
    <lineage>
        <taxon>Bacteria</taxon>
        <taxon>Pseudomonadati</taxon>
        <taxon>Bacteroidota</taxon>
        <taxon>Cytophagia</taxon>
        <taxon>Cytophagales</taxon>
        <taxon>Cyclobacteriaceae</taxon>
        <taxon>Cyclobacterium</taxon>
    </lineage>
</organism>
<evidence type="ECO:0000256" key="1">
    <source>
        <dbReference type="SAM" id="SignalP"/>
    </source>
</evidence>
<dbReference type="EMBL" id="FRCY01000017">
    <property type="protein sequence ID" value="SHN29577.1"/>
    <property type="molecule type" value="Genomic_DNA"/>
</dbReference>
<dbReference type="GO" id="GO:0016787">
    <property type="term" value="F:hydrolase activity"/>
    <property type="evidence" value="ECO:0007669"/>
    <property type="project" value="InterPro"/>
</dbReference>
<dbReference type="Proteomes" id="UP000184513">
    <property type="component" value="Unassembled WGS sequence"/>
</dbReference>
<dbReference type="AlphaFoldDB" id="A0A1M7QFE0"/>
<feature type="domain" description="3-keto-alpha-glucoside-1,2-lyase/3-keto-2-hydroxy-glucal hydratase" evidence="2">
    <location>
        <begin position="27"/>
        <end position="197"/>
    </location>
</feature>
<sequence>MKRKSILPLLLIVFLIAQGSYAQEPKMKTIFNGKNLKGWTVEPEDNIWWSVEDGNITVENDPTKTGSTLWTKKEYGDFVFQMDFLMGTGTVDSGIFLRSEKDQIQIGISGSLKRDMTASPYIPGKSYPVEAKGVKEVLDREDWNTMKVKLVDQTYTVWINGQEVMTYTSENMPDKGPIGLQLHPNNEMSIAFKNIQVGKL</sequence>
<dbReference type="Gene3D" id="2.60.120.560">
    <property type="entry name" value="Exo-inulinase, domain 1"/>
    <property type="match status" value="1"/>
</dbReference>
<dbReference type="InterPro" id="IPR010496">
    <property type="entry name" value="AL/BT2_dom"/>
</dbReference>